<reference evidence="1" key="2">
    <citation type="submission" date="2020-11" db="EMBL/GenBank/DDBJ databases">
        <authorList>
            <person name="McCartney M.A."/>
            <person name="Auch B."/>
            <person name="Kono T."/>
            <person name="Mallez S."/>
            <person name="Becker A."/>
            <person name="Gohl D.M."/>
            <person name="Silverstein K.A.T."/>
            <person name="Koren S."/>
            <person name="Bechman K.B."/>
            <person name="Herman A."/>
            <person name="Abrahante J.E."/>
            <person name="Garbe J."/>
        </authorList>
    </citation>
    <scope>NUCLEOTIDE SEQUENCE</scope>
    <source>
        <strain evidence="1">Duluth1</strain>
        <tissue evidence="1">Whole animal</tissue>
    </source>
</reference>
<sequence>MLPFLPYNLITRIRNIVAKFTYFKDREMVRREWKHLSGTGCQMFEKFPPEVVEKRRNCVTFNVPGYTFHNTPTFLLGIRLVLSAVDE</sequence>
<evidence type="ECO:0000313" key="2">
    <source>
        <dbReference type="Proteomes" id="UP000828390"/>
    </source>
</evidence>
<name>A0A9D4HT29_DREPO</name>
<dbReference type="EMBL" id="JAIWYP010000012">
    <property type="protein sequence ID" value="KAH3730001.1"/>
    <property type="molecule type" value="Genomic_DNA"/>
</dbReference>
<reference evidence="1" key="1">
    <citation type="journal article" date="2019" name="bioRxiv">
        <title>The Genome of the Zebra Mussel, Dreissena polymorpha: A Resource for Invasive Species Research.</title>
        <authorList>
            <person name="McCartney M.A."/>
            <person name="Auch B."/>
            <person name="Kono T."/>
            <person name="Mallez S."/>
            <person name="Zhang Y."/>
            <person name="Obille A."/>
            <person name="Becker A."/>
            <person name="Abrahante J.E."/>
            <person name="Garbe J."/>
            <person name="Badalamenti J.P."/>
            <person name="Herman A."/>
            <person name="Mangelson H."/>
            <person name="Liachko I."/>
            <person name="Sullivan S."/>
            <person name="Sone E.D."/>
            <person name="Koren S."/>
            <person name="Silverstein K.A.T."/>
            <person name="Beckman K.B."/>
            <person name="Gohl D.M."/>
        </authorList>
    </citation>
    <scope>NUCLEOTIDE SEQUENCE</scope>
    <source>
        <strain evidence="1">Duluth1</strain>
        <tissue evidence="1">Whole animal</tissue>
    </source>
</reference>
<evidence type="ECO:0000313" key="1">
    <source>
        <dbReference type="EMBL" id="KAH3730001.1"/>
    </source>
</evidence>
<dbReference type="AlphaFoldDB" id="A0A9D4HT29"/>
<keyword evidence="2" id="KW-1185">Reference proteome</keyword>
<proteinExistence type="predicted"/>
<dbReference type="Proteomes" id="UP000828390">
    <property type="component" value="Unassembled WGS sequence"/>
</dbReference>
<protein>
    <submittedName>
        <fullName evidence="1">Uncharacterized protein</fullName>
    </submittedName>
</protein>
<organism evidence="1 2">
    <name type="scientific">Dreissena polymorpha</name>
    <name type="common">Zebra mussel</name>
    <name type="synonym">Mytilus polymorpha</name>
    <dbReference type="NCBI Taxonomy" id="45954"/>
    <lineage>
        <taxon>Eukaryota</taxon>
        <taxon>Metazoa</taxon>
        <taxon>Spiralia</taxon>
        <taxon>Lophotrochozoa</taxon>
        <taxon>Mollusca</taxon>
        <taxon>Bivalvia</taxon>
        <taxon>Autobranchia</taxon>
        <taxon>Heteroconchia</taxon>
        <taxon>Euheterodonta</taxon>
        <taxon>Imparidentia</taxon>
        <taxon>Neoheterodontei</taxon>
        <taxon>Myida</taxon>
        <taxon>Dreissenoidea</taxon>
        <taxon>Dreissenidae</taxon>
        <taxon>Dreissena</taxon>
    </lineage>
</organism>
<accession>A0A9D4HT29</accession>
<comment type="caution">
    <text evidence="1">The sequence shown here is derived from an EMBL/GenBank/DDBJ whole genome shotgun (WGS) entry which is preliminary data.</text>
</comment>
<gene>
    <name evidence="1" type="ORF">DPMN_055980</name>
</gene>